<reference evidence="3 4" key="1">
    <citation type="journal article" date="2019" name="Int. J. Syst. Evol. Microbiol.">
        <title>The Global Catalogue of Microorganisms (GCM) 10K type strain sequencing project: providing services to taxonomists for standard genome sequencing and annotation.</title>
        <authorList>
            <consortium name="The Broad Institute Genomics Platform"/>
            <consortium name="The Broad Institute Genome Sequencing Center for Infectious Disease"/>
            <person name="Wu L."/>
            <person name="Ma J."/>
        </authorList>
    </citation>
    <scope>NUCLEOTIDE SEQUENCE [LARGE SCALE GENOMIC DNA]</scope>
    <source>
        <strain evidence="3 4">JCM 15395</strain>
    </source>
</reference>
<dbReference type="Gene3D" id="3.40.50.12170">
    <property type="entry name" value="Uncharacterised protein PF07075, DUF1343"/>
    <property type="match status" value="1"/>
</dbReference>
<keyword evidence="4" id="KW-1185">Reference proteome</keyword>
<dbReference type="RefSeq" id="WP_343809558.1">
    <property type="nucleotide sequence ID" value="NZ_BAAADS010000001.1"/>
</dbReference>
<dbReference type="PANTHER" id="PTHR42915">
    <property type="entry name" value="HYPOTHETICAL 460 KDA PROTEIN IN FEUA-SIGW INTERGENIC REGION [PRECURSOR]"/>
    <property type="match status" value="1"/>
</dbReference>
<dbReference type="PANTHER" id="PTHR42915:SF1">
    <property type="entry name" value="PEPTIDOGLYCAN BETA-N-ACETYLMURAMIDASE NAMZ"/>
    <property type="match status" value="1"/>
</dbReference>
<feature type="domain" description="Peptidoglycan beta-N-acetylmuramidase NamZ N-terminal" evidence="1">
    <location>
        <begin position="21"/>
        <end position="222"/>
    </location>
</feature>
<dbReference type="InterPro" id="IPR008302">
    <property type="entry name" value="NamZ"/>
</dbReference>
<proteinExistence type="predicted"/>
<feature type="domain" description="Peptidoglycan beta-N-acetylmuramidase NamZ C-terminal" evidence="2">
    <location>
        <begin position="226"/>
        <end position="383"/>
    </location>
</feature>
<dbReference type="EMBL" id="BAAADS010000001">
    <property type="protein sequence ID" value="GAA0590069.1"/>
    <property type="molecule type" value="Genomic_DNA"/>
</dbReference>
<dbReference type="Gene3D" id="3.90.1150.140">
    <property type="match status" value="1"/>
</dbReference>
<evidence type="ECO:0000313" key="4">
    <source>
        <dbReference type="Proteomes" id="UP001500866"/>
    </source>
</evidence>
<dbReference type="PIRSF" id="PIRSF016719">
    <property type="entry name" value="UCP016719"/>
    <property type="match status" value="1"/>
</dbReference>
<sequence>MKLGSEVFLQTYTQKYQEARIGLMSNLTGVNHNLESTIDLFAHHDDIQLTALYGPEHGIRGDAKEGELIDSSIDAYTGLPVFSLYNKNKKPDKEMLASIDLIFCDLQDVGVRYYTFIYTLANMMKLCGEQGIPIVVLDRPNPINGVGIEGNIVEDGFESFVGQFPIPVRHGLTIGELALLFKHEFQIPCNLDVIPMSGWSRKDYFDDTDLYWVSPTPNATNLNMCLLYSGTCLLEGTNISEGRGTTKPFEMLGAPFVNGRELAEELAEYNIEGVLFRPTFFKPQYQKYAGKVCEGVQIHITDRTKINAFYLGITVIKTMHNLYPNEFQFTKSADFNNRFFLDLLAGTDNLRKQVLKGDTSEFFNRMSYETEAFRLSREKYLLY</sequence>
<dbReference type="InterPro" id="IPR048503">
    <property type="entry name" value="NamZ_C"/>
</dbReference>
<gene>
    <name evidence="3" type="ORF">GCM10009001_02530</name>
</gene>
<dbReference type="Pfam" id="PF20732">
    <property type="entry name" value="NamZ_C"/>
    <property type="match status" value="1"/>
</dbReference>
<protein>
    <submittedName>
        <fullName evidence="3">DUF1343 domain-containing protein</fullName>
    </submittedName>
</protein>
<name>A0ABN1FG36_9BACI</name>
<organism evidence="3 4">
    <name type="scientific">Virgibacillus siamensis</name>
    <dbReference type="NCBI Taxonomy" id="480071"/>
    <lineage>
        <taxon>Bacteria</taxon>
        <taxon>Bacillati</taxon>
        <taxon>Bacillota</taxon>
        <taxon>Bacilli</taxon>
        <taxon>Bacillales</taxon>
        <taxon>Bacillaceae</taxon>
        <taxon>Virgibacillus</taxon>
    </lineage>
</organism>
<evidence type="ECO:0000259" key="1">
    <source>
        <dbReference type="Pfam" id="PF07075"/>
    </source>
</evidence>
<accession>A0ABN1FG36</accession>
<evidence type="ECO:0000313" key="3">
    <source>
        <dbReference type="EMBL" id="GAA0590069.1"/>
    </source>
</evidence>
<dbReference type="InterPro" id="IPR048502">
    <property type="entry name" value="NamZ_N"/>
</dbReference>
<comment type="caution">
    <text evidence="3">The sequence shown here is derived from an EMBL/GenBank/DDBJ whole genome shotgun (WGS) entry which is preliminary data.</text>
</comment>
<dbReference type="Proteomes" id="UP001500866">
    <property type="component" value="Unassembled WGS sequence"/>
</dbReference>
<evidence type="ECO:0000259" key="2">
    <source>
        <dbReference type="Pfam" id="PF20732"/>
    </source>
</evidence>
<dbReference type="Pfam" id="PF07075">
    <property type="entry name" value="NamZ_N"/>
    <property type="match status" value="1"/>
</dbReference>